<comment type="subcellular location">
    <subcellularLocation>
        <location evidence="1">Endomembrane system</location>
        <topology evidence="1">Multi-pass membrane protein</topology>
    </subcellularLocation>
</comment>
<evidence type="ECO:0000313" key="7">
    <source>
        <dbReference type="Proteomes" id="UP000030669"/>
    </source>
</evidence>
<dbReference type="KEGG" id="gtr:GLOTRDRAFT_43242"/>
<evidence type="ECO:0000256" key="4">
    <source>
        <dbReference type="ARBA" id="ARBA00023136"/>
    </source>
</evidence>
<evidence type="ECO:0000256" key="3">
    <source>
        <dbReference type="ARBA" id="ARBA00022989"/>
    </source>
</evidence>
<keyword evidence="7" id="KW-1185">Reference proteome</keyword>
<accession>S7Q5U6</accession>
<reference evidence="6 7" key="1">
    <citation type="journal article" date="2012" name="Science">
        <title>The Paleozoic origin of enzymatic lignin decomposition reconstructed from 31 fungal genomes.</title>
        <authorList>
            <person name="Floudas D."/>
            <person name="Binder M."/>
            <person name="Riley R."/>
            <person name="Barry K."/>
            <person name="Blanchette R.A."/>
            <person name="Henrissat B."/>
            <person name="Martinez A.T."/>
            <person name="Otillar R."/>
            <person name="Spatafora J.W."/>
            <person name="Yadav J.S."/>
            <person name="Aerts A."/>
            <person name="Benoit I."/>
            <person name="Boyd A."/>
            <person name="Carlson A."/>
            <person name="Copeland A."/>
            <person name="Coutinho P.M."/>
            <person name="de Vries R.P."/>
            <person name="Ferreira P."/>
            <person name="Findley K."/>
            <person name="Foster B."/>
            <person name="Gaskell J."/>
            <person name="Glotzer D."/>
            <person name="Gorecki P."/>
            <person name="Heitman J."/>
            <person name="Hesse C."/>
            <person name="Hori C."/>
            <person name="Igarashi K."/>
            <person name="Jurgens J.A."/>
            <person name="Kallen N."/>
            <person name="Kersten P."/>
            <person name="Kohler A."/>
            <person name="Kuees U."/>
            <person name="Kumar T.K.A."/>
            <person name="Kuo A."/>
            <person name="LaButti K."/>
            <person name="Larrondo L.F."/>
            <person name="Lindquist E."/>
            <person name="Ling A."/>
            <person name="Lombard V."/>
            <person name="Lucas S."/>
            <person name="Lundell T."/>
            <person name="Martin R."/>
            <person name="McLaughlin D.J."/>
            <person name="Morgenstern I."/>
            <person name="Morin E."/>
            <person name="Murat C."/>
            <person name="Nagy L.G."/>
            <person name="Nolan M."/>
            <person name="Ohm R.A."/>
            <person name="Patyshakuliyeva A."/>
            <person name="Rokas A."/>
            <person name="Ruiz-Duenas F.J."/>
            <person name="Sabat G."/>
            <person name="Salamov A."/>
            <person name="Samejima M."/>
            <person name="Schmutz J."/>
            <person name="Slot J.C."/>
            <person name="St John F."/>
            <person name="Stenlid J."/>
            <person name="Sun H."/>
            <person name="Sun S."/>
            <person name="Syed K."/>
            <person name="Tsang A."/>
            <person name="Wiebenga A."/>
            <person name="Young D."/>
            <person name="Pisabarro A."/>
            <person name="Eastwood D.C."/>
            <person name="Martin F."/>
            <person name="Cullen D."/>
            <person name="Grigoriev I.V."/>
            <person name="Hibbett D.S."/>
        </authorList>
    </citation>
    <scope>NUCLEOTIDE SEQUENCE [LARGE SCALE GENOMIC DNA]</scope>
    <source>
        <strain evidence="6 7">ATCC 11539</strain>
    </source>
</reference>
<dbReference type="PANTHER" id="PTHR47549:SF2">
    <property type="entry name" value="GOLGI APPARATUS MEMBRANE PROTEIN TVP38"/>
    <property type="match status" value="1"/>
</dbReference>
<dbReference type="GO" id="GO:0012505">
    <property type="term" value="C:endomembrane system"/>
    <property type="evidence" value="ECO:0007669"/>
    <property type="project" value="UniProtKB-SubCell"/>
</dbReference>
<dbReference type="GeneID" id="19306180"/>
<evidence type="ECO:0000256" key="1">
    <source>
        <dbReference type="ARBA" id="ARBA00004127"/>
    </source>
</evidence>
<dbReference type="OMA" id="KYWCSAR"/>
<dbReference type="AlphaFoldDB" id="S7Q5U6"/>
<dbReference type="InterPro" id="IPR051076">
    <property type="entry name" value="Golgi_membrane_TVP38/TMEM64"/>
</dbReference>
<evidence type="ECO:0000313" key="6">
    <source>
        <dbReference type="EMBL" id="EPQ54843.1"/>
    </source>
</evidence>
<proteinExistence type="predicted"/>
<keyword evidence="2 5" id="KW-0812">Transmembrane</keyword>
<dbReference type="eggNOG" id="KOG3140">
    <property type="taxonomic scope" value="Eukaryota"/>
</dbReference>
<keyword evidence="4 5" id="KW-0472">Membrane</keyword>
<feature type="non-terminal residue" evidence="6">
    <location>
        <position position="1"/>
    </location>
</feature>
<organism evidence="6 7">
    <name type="scientific">Gloeophyllum trabeum (strain ATCC 11539 / FP-39264 / Madison 617)</name>
    <name type="common">Brown rot fungus</name>
    <dbReference type="NCBI Taxonomy" id="670483"/>
    <lineage>
        <taxon>Eukaryota</taxon>
        <taxon>Fungi</taxon>
        <taxon>Dikarya</taxon>
        <taxon>Basidiomycota</taxon>
        <taxon>Agaricomycotina</taxon>
        <taxon>Agaricomycetes</taxon>
        <taxon>Gloeophyllales</taxon>
        <taxon>Gloeophyllaceae</taxon>
        <taxon>Gloeophyllum</taxon>
    </lineage>
</organism>
<dbReference type="HOGENOM" id="CLU_172244_0_0_1"/>
<gene>
    <name evidence="6" type="ORF">GLOTRDRAFT_43242</name>
</gene>
<feature type="transmembrane region" description="Helical" evidence="5">
    <location>
        <begin position="50"/>
        <end position="70"/>
    </location>
</feature>
<dbReference type="RefSeq" id="XP_007866665.1">
    <property type="nucleotide sequence ID" value="XM_007868474.1"/>
</dbReference>
<dbReference type="EMBL" id="KB469303">
    <property type="protein sequence ID" value="EPQ54843.1"/>
    <property type="molecule type" value="Genomic_DNA"/>
</dbReference>
<dbReference type="Proteomes" id="UP000030669">
    <property type="component" value="Unassembled WGS sequence"/>
</dbReference>
<name>S7Q5U6_GLOTA</name>
<evidence type="ECO:0000256" key="5">
    <source>
        <dbReference type="SAM" id="Phobius"/>
    </source>
</evidence>
<sequence length="100" mass="11217">AFKYCCRSRCEKLEKKQIAYACLTRVVRQGGFRVVLVARYSAIPPHFSTAVFSTCGVGIISFSMAALLSLPRQMLNVYLGVIFLQTYEGDIDTSRNPLLF</sequence>
<dbReference type="OrthoDB" id="166803at2759"/>
<protein>
    <submittedName>
        <fullName evidence="6">Uncharacterized protein</fullName>
    </submittedName>
</protein>
<evidence type="ECO:0000256" key="2">
    <source>
        <dbReference type="ARBA" id="ARBA00022692"/>
    </source>
</evidence>
<dbReference type="PANTHER" id="PTHR47549">
    <property type="entry name" value="GOLGI APPARATUS MEMBRANE PROTEIN TVP38-RELATED"/>
    <property type="match status" value="1"/>
</dbReference>
<keyword evidence="3 5" id="KW-1133">Transmembrane helix</keyword>